<dbReference type="Pfam" id="PF13424">
    <property type="entry name" value="TPR_12"/>
    <property type="match status" value="3"/>
</dbReference>
<evidence type="ECO:0000256" key="1">
    <source>
        <dbReference type="PROSITE-ProRule" id="PRU00339"/>
    </source>
</evidence>
<proteinExistence type="predicted"/>
<dbReference type="KEGG" id="kqi:F1D05_35870"/>
<dbReference type="SMART" id="SM00028">
    <property type="entry name" value="TPR"/>
    <property type="match status" value="5"/>
</dbReference>
<dbReference type="EMBL" id="CP043661">
    <property type="protein sequence ID" value="QNE22298.1"/>
    <property type="molecule type" value="Genomic_DNA"/>
</dbReference>
<dbReference type="Proteomes" id="UP000515563">
    <property type="component" value="Chromosome"/>
</dbReference>
<keyword evidence="1" id="KW-0802">TPR repeat</keyword>
<dbReference type="AlphaFoldDB" id="A0A7G6X7T3"/>
<feature type="repeat" description="TPR" evidence="1">
    <location>
        <begin position="501"/>
        <end position="534"/>
    </location>
</feature>
<accession>A0A7G6X7T3</accession>
<dbReference type="InterPro" id="IPR027417">
    <property type="entry name" value="P-loop_NTPase"/>
</dbReference>
<evidence type="ECO:0000313" key="3">
    <source>
        <dbReference type="EMBL" id="QNE22298.1"/>
    </source>
</evidence>
<dbReference type="Pfam" id="PF00931">
    <property type="entry name" value="NB-ARC"/>
    <property type="match status" value="1"/>
</dbReference>
<dbReference type="InterPro" id="IPR002182">
    <property type="entry name" value="NB-ARC"/>
</dbReference>
<dbReference type="PRINTS" id="PR00364">
    <property type="entry name" value="DISEASERSIST"/>
</dbReference>
<feature type="repeat" description="TPR" evidence="1">
    <location>
        <begin position="461"/>
        <end position="494"/>
    </location>
</feature>
<organism evidence="3 4">
    <name type="scientific">Kribbella qitaiheensis</name>
    <dbReference type="NCBI Taxonomy" id="1544730"/>
    <lineage>
        <taxon>Bacteria</taxon>
        <taxon>Bacillati</taxon>
        <taxon>Actinomycetota</taxon>
        <taxon>Actinomycetes</taxon>
        <taxon>Propionibacteriales</taxon>
        <taxon>Kribbellaceae</taxon>
        <taxon>Kribbella</taxon>
    </lineage>
</organism>
<protein>
    <submittedName>
        <fullName evidence="3">Tetratricopeptide repeat protein</fullName>
    </submittedName>
</protein>
<sequence length="674" mass="73123">MVVALHGPGGIGKSTLAIRAAHAVTDRFPDGQLYVDLQGSSPGLEPLTTADVLGRFLRARAPEADLPTDEGELAARFRTELAGRRMLLLLDNAAGIKQLMPLLPASSSCAVLITSRQQLTTLPAVHIAAIPLDTAQAIELLVLLAGSDRVLAESDAAAEVARWCGYSPLALRIVGARLAGSPDLAISTLARRLRAGHWRDLEVDDMSVRSSFDVSYAELVEQDGTAHPDAARAFRLIGLLQVPELTPPVVAALLSAPVDEAEAILGQLRDLHLVESTGSAGRYRMHDLLRLYSRDLARQFDSQEDRDTAVRRAHEWYLAAIAEVSRVISGNRFNVDGIEVRVLALDSPADAVDWLDAELPNILALAGQGADLPGLLGGSLIRLVPMLANILQKRGRWHEAETLTTLAAETANQLGDGLAESGILASLSACDWRAGRLVEAEKNLQRSLVLRRATGDPVAESRALHNLGWLYQRAGRLPEAIENYELSLEVLAESGPAIWLGMALHNLGEAYFEAHDYLRAEDYLERALPIRRAENDASGRCLTLVALGRTYGQRGRYDEALAMLSEGVLCCREVGNREDEWVALLVRTEFLLRMGRPEEAEPVIGQVLAITRRLQNDYGEAAAQRQLAKALAALGRTEEAESASQRAKALFANRSSADDGLLEDFFTNPPTPPQ</sequence>
<dbReference type="PANTHER" id="PTHR47691:SF3">
    <property type="entry name" value="HTH-TYPE TRANSCRIPTIONAL REGULATOR RV0890C-RELATED"/>
    <property type="match status" value="1"/>
</dbReference>
<dbReference type="InterPro" id="IPR011990">
    <property type="entry name" value="TPR-like_helical_dom_sf"/>
</dbReference>
<dbReference type="Gene3D" id="1.25.40.10">
    <property type="entry name" value="Tetratricopeptide repeat domain"/>
    <property type="match status" value="1"/>
</dbReference>
<keyword evidence="4" id="KW-1185">Reference proteome</keyword>
<dbReference type="GO" id="GO:0043531">
    <property type="term" value="F:ADP binding"/>
    <property type="evidence" value="ECO:0007669"/>
    <property type="project" value="InterPro"/>
</dbReference>
<dbReference type="RefSeq" id="WP_343066550.1">
    <property type="nucleotide sequence ID" value="NZ_CP043661.1"/>
</dbReference>
<dbReference type="PROSITE" id="PS50005">
    <property type="entry name" value="TPR"/>
    <property type="match status" value="2"/>
</dbReference>
<evidence type="ECO:0000259" key="2">
    <source>
        <dbReference type="Pfam" id="PF00931"/>
    </source>
</evidence>
<gene>
    <name evidence="3" type="ORF">F1D05_35870</name>
</gene>
<dbReference type="SUPFAM" id="SSF52540">
    <property type="entry name" value="P-loop containing nucleoside triphosphate hydrolases"/>
    <property type="match status" value="1"/>
</dbReference>
<name>A0A7G6X7T3_9ACTN</name>
<feature type="domain" description="NB-ARC" evidence="2">
    <location>
        <begin position="2"/>
        <end position="118"/>
    </location>
</feature>
<reference evidence="4" key="1">
    <citation type="submission" date="2019-09" db="EMBL/GenBank/DDBJ databases">
        <title>Antimicrobial potential of Antarctic Bacteria.</title>
        <authorList>
            <person name="Benaud N."/>
            <person name="Edwards R.J."/>
            <person name="Ferrari B.C."/>
        </authorList>
    </citation>
    <scope>NUCLEOTIDE SEQUENCE [LARGE SCALE GENOMIC DNA]</scope>
    <source>
        <strain evidence="4">SPB151</strain>
    </source>
</reference>
<dbReference type="InterPro" id="IPR019734">
    <property type="entry name" value="TPR_rpt"/>
</dbReference>
<dbReference type="Gene3D" id="3.40.50.300">
    <property type="entry name" value="P-loop containing nucleotide triphosphate hydrolases"/>
    <property type="match status" value="1"/>
</dbReference>
<dbReference type="SUPFAM" id="SSF48452">
    <property type="entry name" value="TPR-like"/>
    <property type="match status" value="2"/>
</dbReference>
<evidence type="ECO:0000313" key="4">
    <source>
        <dbReference type="Proteomes" id="UP000515563"/>
    </source>
</evidence>
<reference evidence="3 4" key="2">
    <citation type="journal article" date="2020" name="Microbiol. Resour. Announc.">
        <title>Antarctic desert soil bacteria exhibit high novel natural product potential, evaluated through long-read genome sequencing and comparative genomics.</title>
        <authorList>
            <person name="Benaud N."/>
            <person name="Edwards R.J."/>
            <person name="Amos T.G."/>
            <person name="D'Agostino P.M."/>
            <person name="Gutierrez-Chavez C."/>
            <person name="Montgomery K."/>
            <person name="Nicetic I."/>
            <person name="Ferrari B.C."/>
        </authorList>
    </citation>
    <scope>NUCLEOTIDE SEQUENCE [LARGE SCALE GENOMIC DNA]</scope>
    <source>
        <strain evidence="3 4">SPB151</strain>
    </source>
</reference>
<dbReference type="PANTHER" id="PTHR47691">
    <property type="entry name" value="REGULATOR-RELATED"/>
    <property type="match status" value="1"/>
</dbReference>